<evidence type="ECO:0000256" key="6">
    <source>
        <dbReference type="SAM" id="Phobius"/>
    </source>
</evidence>
<feature type="transmembrane region" description="Helical" evidence="6">
    <location>
        <begin position="191"/>
        <end position="207"/>
    </location>
</feature>
<evidence type="ECO:0000313" key="8">
    <source>
        <dbReference type="Proteomes" id="UP001408789"/>
    </source>
</evidence>
<comment type="caution">
    <text evidence="7">The sequence shown here is derived from an EMBL/GenBank/DDBJ whole genome shotgun (WGS) entry which is preliminary data.</text>
</comment>
<keyword evidence="5 6" id="KW-0472">Membrane</keyword>
<proteinExistence type="inferred from homology"/>
<keyword evidence="3 6" id="KW-0812">Transmembrane</keyword>
<organism evidence="7 8">
    <name type="scientific">Deinandra increscens subsp. villosa</name>
    <dbReference type="NCBI Taxonomy" id="3103831"/>
    <lineage>
        <taxon>Eukaryota</taxon>
        <taxon>Viridiplantae</taxon>
        <taxon>Streptophyta</taxon>
        <taxon>Embryophyta</taxon>
        <taxon>Tracheophyta</taxon>
        <taxon>Spermatophyta</taxon>
        <taxon>Magnoliopsida</taxon>
        <taxon>eudicotyledons</taxon>
        <taxon>Gunneridae</taxon>
        <taxon>Pentapetalae</taxon>
        <taxon>asterids</taxon>
        <taxon>campanulids</taxon>
        <taxon>Asterales</taxon>
        <taxon>Asteraceae</taxon>
        <taxon>Asteroideae</taxon>
        <taxon>Heliantheae alliance</taxon>
        <taxon>Madieae</taxon>
        <taxon>Madiinae</taxon>
        <taxon>Deinandra</taxon>
    </lineage>
</organism>
<comment type="similarity">
    <text evidence="2">Belongs to the Cold-regulated 413 protein family.</text>
</comment>
<evidence type="ECO:0000256" key="1">
    <source>
        <dbReference type="ARBA" id="ARBA00004141"/>
    </source>
</evidence>
<dbReference type="PANTHER" id="PTHR33596:SF1">
    <property type="entry name" value="COLD-REGULATED 413 PLASMA MEMBRANE PROTEIN 1-RELATED"/>
    <property type="match status" value="1"/>
</dbReference>
<keyword evidence="8" id="KW-1185">Reference proteome</keyword>
<protein>
    <submittedName>
        <fullName evidence="7">Uncharacterized protein</fullName>
    </submittedName>
</protein>
<dbReference type="GO" id="GO:0016020">
    <property type="term" value="C:membrane"/>
    <property type="evidence" value="ECO:0007669"/>
    <property type="project" value="UniProtKB-SubCell"/>
</dbReference>
<evidence type="ECO:0000256" key="3">
    <source>
        <dbReference type="ARBA" id="ARBA00022692"/>
    </source>
</evidence>
<dbReference type="AlphaFoldDB" id="A0AAP0CMQ8"/>
<evidence type="ECO:0000256" key="2">
    <source>
        <dbReference type="ARBA" id="ARBA00005852"/>
    </source>
</evidence>
<feature type="transmembrane region" description="Helical" evidence="6">
    <location>
        <begin position="219"/>
        <end position="240"/>
    </location>
</feature>
<dbReference type="Pfam" id="PF05562">
    <property type="entry name" value="WCOR413"/>
    <property type="match status" value="1"/>
</dbReference>
<dbReference type="PANTHER" id="PTHR33596">
    <property type="entry name" value="COLD-REGULATED 413 PLASMA MEMBRANE PROTEIN 2"/>
    <property type="match status" value="1"/>
</dbReference>
<evidence type="ECO:0000256" key="4">
    <source>
        <dbReference type="ARBA" id="ARBA00022989"/>
    </source>
</evidence>
<dbReference type="InterPro" id="IPR008892">
    <property type="entry name" value="COR413"/>
</dbReference>
<gene>
    <name evidence="7" type="ORF">SSX86_024069</name>
</gene>
<evidence type="ECO:0000313" key="7">
    <source>
        <dbReference type="EMBL" id="KAK9056707.1"/>
    </source>
</evidence>
<feature type="transmembrane region" description="Helical" evidence="6">
    <location>
        <begin position="120"/>
        <end position="137"/>
    </location>
</feature>
<keyword evidence="4 6" id="KW-1133">Transmembrane helix</keyword>
<accession>A0AAP0CMQ8</accession>
<reference evidence="7 8" key="1">
    <citation type="submission" date="2024-04" db="EMBL/GenBank/DDBJ databases">
        <title>The reference genome of an endangered Asteraceae, Deinandra increscens subsp. villosa, native to the Central Coast of California.</title>
        <authorList>
            <person name="Guilliams M."/>
            <person name="Hasenstab-Lehman K."/>
            <person name="Meyer R."/>
            <person name="Mcevoy S."/>
        </authorList>
    </citation>
    <scope>NUCLEOTIDE SEQUENCE [LARGE SCALE GENOMIC DNA]</scope>
    <source>
        <tissue evidence="7">Leaf</tissue>
    </source>
</reference>
<sequence>MRPRDVTSPSRHPTPTLYQLPSPYLFEAAHLQWQISTTVCNVDCRGLGPSKINENTQPLITKLNNVFFQEIHLKMTTYAASSKAATSLINSDLKEIGEATMKLANHVINLGVNGGLTTPILQWTVLILIIPIYYTLGMRSGQIGQWLALIGLGLVSHTRLLRREGVDEVYEGLFLAIVVSPGFVAGYVREGWIGVIICVGIGCYVVQDHIRAGGYRERFTTIWGIFNSICIAFLFVYPLWISITLI</sequence>
<name>A0AAP0CMQ8_9ASTR</name>
<evidence type="ECO:0000256" key="5">
    <source>
        <dbReference type="ARBA" id="ARBA00023136"/>
    </source>
</evidence>
<dbReference type="EMBL" id="JBCNJP010000024">
    <property type="protein sequence ID" value="KAK9056707.1"/>
    <property type="molecule type" value="Genomic_DNA"/>
</dbReference>
<dbReference type="Proteomes" id="UP001408789">
    <property type="component" value="Unassembled WGS sequence"/>
</dbReference>
<comment type="subcellular location">
    <subcellularLocation>
        <location evidence="1">Membrane</location>
        <topology evidence="1">Multi-pass membrane protein</topology>
    </subcellularLocation>
</comment>